<dbReference type="InterPro" id="IPR007110">
    <property type="entry name" value="Ig-like_dom"/>
</dbReference>
<feature type="domain" description="Ig-like" evidence="3">
    <location>
        <begin position="566"/>
        <end position="663"/>
    </location>
</feature>
<dbReference type="InterPro" id="IPR036465">
    <property type="entry name" value="vWFA_dom_sf"/>
</dbReference>
<evidence type="ECO:0000256" key="1">
    <source>
        <dbReference type="SAM" id="MobiDB-lite"/>
    </source>
</evidence>
<dbReference type="SMART" id="SM00409">
    <property type="entry name" value="IG"/>
    <property type="match status" value="5"/>
</dbReference>
<evidence type="ECO:0000259" key="3">
    <source>
        <dbReference type="PROSITE" id="PS50835"/>
    </source>
</evidence>
<dbReference type="InterPro" id="IPR003598">
    <property type="entry name" value="Ig_sub2"/>
</dbReference>
<gene>
    <name evidence="4" type="ORF">MGAL_10B080800</name>
</gene>
<dbReference type="SUPFAM" id="SSF48726">
    <property type="entry name" value="Immunoglobulin"/>
    <property type="match status" value="5"/>
</dbReference>
<feature type="domain" description="Ig-like" evidence="3">
    <location>
        <begin position="262"/>
        <end position="355"/>
    </location>
</feature>
<dbReference type="GO" id="GO:0042609">
    <property type="term" value="F:CD4 receptor binding"/>
    <property type="evidence" value="ECO:0007669"/>
    <property type="project" value="TreeGrafter"/>
</dbReference>
<dbReference type="GO" id="GO:0019903">
    <property type="term" value="F:protein phosphatase binding"/>
    <property type="evidence" value="ECO:0007669"/>
    <property type="project" value="TreeGrafter"/>
</dbReference>
<evidence type="ECO:0000313" key="4">
    <source>
        <dbReference type="EMBL" id="VDI07089.1"/>
    </source>
</evidence>
<dbReference type="Pfam" id="PF00047">
    <property type="entry name" value="ig"/>
    <property type="match status" value="1"/>
</dbReference>
<dbReference type="GO" id="GO:0050859">
    <property type="term" value="P:negative regulation of B cell receptor signaling pathway"/>
    <property type="evidence" value="ECO:0007669"/>
    <property type="project" value="TreeGrafter"/>
</dbReference>
<dbReference type="PROSITE" id="PS50835">
    <property type="entry name" value="IG_LIKE"/>
    <property type="match status" value="5"/>
</dbReference>
<feature type="domain" description="Ig-like" evidence="3">
    <location>
        <begin position="361"/>
        <end position="453"/>
    </location>
</feature>
<dbReference type="PANTHER" id="PTHR46958">
    <property type="entry name" value="B-CELL RECEPTOR CD22"/>
    <property type="match status" value="1"/>
</dbReference>
<dbReference type="InterPro" id="IPR013783">
    <property type="entry name" value="Ig-like_fold"/>
</dbReference>
<dbReference type="CDD" id="cd00096">
    <property type="entry name" value="Ig"/>
    <property type="match status" value="1"/>
</dbReference>
<dbReference type="Gene3D" id="3.40.50.410">
    <property type="entry name" value="von Willebrand factor, type A domain"/>
    <property type="match status" value="1"/>
</dbReference>
<dbReference type="InterPro" id="IPR003599">
    <property type="entry name" value="Ig_sub"/>
</dbReference>
<organism evidence="4 5">
    <name type="scientific">Mytilus galloprovincialis</name>
    <name type="common">Mediterranean mussel</name>
    <dbReference type="NCBI Taxonomy" id="29158"/>
    <lineage>
        <taxon>Eukaryota</taxon>
        <taxon>Metazoa</taxon>
        <taxon>Spiralia</taxon>
        <taxon>Lophotrochozoa</taxon>
        <taxon>Mollusca</taxon>
        <taxon>Bivalvia</taxon>
        <taxon>Autobranchia</taxon>
        <taxon>Pteriomorphia</taxon>
        <taxon>Mytilida</taxon>
        <taxon>Mytiloidea</taxon>
        <taxon>Mytilidae</taxon>
        <taxon>Mytilinae</taxon>
        <taxon>Mytilus</taxon>
    </lineage>
</organism>
<sequence>MKQFLVRSISGFMIGPHSTQIGLVTFSPETTQFKLNTFSSSTAVQNGIKNIPYDNGGTDTHQALSYVGSNSFISSAGDRDNTPDLLVVITDGQSSDPSKTKIEADILKQRGIIIMAIGIGSGVKMTELLNIASNSSLVIEVNNFNALSSTLANTIHSMYCQAGEITTSTTTATTTTTTIPPTTTPSTTIPPTTTPSTTIPTTTIPTTTIPTTTIPTTTTPLTTFTSPSSTTSPSQTTSTTPSTSTKHVSTTSFTTANLQDLPKVNIPFQKHTTSYGQAITIVCKVVSPRYPILEVFWEEFDNGITTRIDDKTSGIEGVTIPNPSLTIKKPMVNSTYTCKARNAMGNGSSAEFHLIVKGGLPTVTVQIPRNSTIIYGSPVVLNCIVYSSLKITAIYWKAFYDYDRENAKIIHEGECNTAGITKANPSLTLKSPKFHDTGEYLCYARNEAGQTLSRRIPVKVDGGIPEVHIGSTRYTAKYGHKVTLNCTVVKATPPHFEVYWILETYKGNTIIRQGESGTSGSTTNNPSLTINSTTTTDPGKYTCVAVNAVGKGSSQVTVLKVIGGVPNVTVDSTNYTSIFGNPVTLNCSVQSDPPHTNVYWKHSIDGKNTSNLNQKATGTEGITLQNPSLIIGKTNFAHSGYYTCFASNEIGEGNSESIYLNVTGGYPNVLATNPQYTVDYSDSVTLDLNAIGEAQSSMITLKVMGGIPKVQRQQLKYKTGIGYSVTINCIVKSEHLKILEISWLVYNPRTNRTNTINKGEIGYDGISPANPSLIINEVSVSMEGEYSYCAINKAGDACGLPSDLKGW</sequence>
<dbReference type="AlphaFoldDB" id="A0A8B6CN55"/>
<dbReference type="SUPFAM" id="SSF53300">
    <property type="entry name" value="vWA-like"/>
    <property type="match status" value="1"/>
</dbReference>
<feature type="domain" description="VWFA" evidence="2">
    <location>
        <begin position="1"/>
        <end position="155"/>
    </location>
</feature>
<dbReference type="SMART" id="SM00408">
    <property type="entry name" value="IGc2"/>
    <property type="match status" value="3"/>
</dbReference>
<feature type="compositionally biased region" description="Polar residues" evidence="1">
    <location>
        <begin position="524"/>
        <end position="533"/>
    </location>
</feature>
<dbReference type="InterPro" id="IPR036179">
    <property type="entry name" value="Ig-like_dom_sf"/>
</dbReference>
<dbReference type="GO" id="GO:0009897">
    <property type="term" value="C:external side of plasma membrane"/>
    <property type="evidence" value="ECO:0007669"/>
    <property type="project" value="TreeGrafter"/>
</dbReference>
<dbReference type="InterPro" id="IPR002035">
    <property type="entry name" value="VWF_A"/>
</dbReference>
<dbReference type="Pfam" id="PF13927">
    <property type="entry name" value="Ig_3"/>
    <property type="match status" value="1"/>
</dbReference>
<keyword evidence="5" id="KW-1185">Reference proteome</keyword>
<dbReference type="Proteomes" id="UP000596742">
    <property type="component" value="Unassembled WGS sequence"/>
</dbReference>
<dbReference type="PROSITE" id="PS50234">
    <property type="entry name" value="VWFA"/>
    <property type="match status" value="1"/>
</dbReference>
<dbReference type="OrthoDB" id="6150053at2759"/>
<name>A0A8B6CN55_MYTGA</name>
<dbReference type="GO" id="GO:0055037">
    <property type="term" value="C:recycling endosome"/>
    <property type="evidence" value="ECO:0007669"/>
    <property type="project" value="TreeGrafter"/>
</dbReference>
<feature type="domain" description="Ig-like" evidence="3">
    <location>
        <begin position="708"/>
        <end position="787"/>
    </location>
</feature>
<comment type="caution">
    <text evidence="4">The sequence shown here is derived from an EMBL/GenBank/DDBJ whole genome shotgun (WGS) entry which is preliminary data.</text>
</comment>
<feature type="compositionally biased region" description="Low complexity" evidence="1">
    <location>
        <begin position="514"/>
        <end position="523"/>
    </location>
</feature>
<feature type="domain" description="Ig-like" evidence="3">
    <location>
        <begin position="465"/>
        <end position="559"/>
    </location>
</feature>
<evidence type="ECO:0000313" key="5">
    <source>
        <dbReference type="Proteomes" id="UP000596742"/>
    </source>
</evidence>
<dbReference type="Gene3D" id="2.60.40.10">
    <property type="entry name" value="Immunoglobulins"/>
    <property type="match status" value="5"/>
</dbReference>
<dbReference type="GO" id="GO:0033691">
    <property type="term" value="F:sialic acid binding"/>
    <property type="evidence" value="ECO:0007669"/>
    <property type="project" value="TreeGrafter"/>
</dbReference>
<accession>A0A8B6CN55</accession>
<dbReference type="EMBL" id="UYJE01002002">
    <property type="protein sequence ID" value="VDI07089.1"/>
    <property type="molecule type" value="Genomic_DNA"/>
</dbReference>
<dbReference type="GO" id="GO:0070062">
    <property type="term" value="C:extracellular exosome"/>
    <property type="evidence" value="ECO:0007669"/>
    <property type="project" value="TreeGrafter"/>
</dbReference>
<dbReference type="InterPro" id="IPR013151">
    <property type="entry name" value="Immunoglobulin_dom"/>
</dbReference>
<protein>
    <submittedName>
        <fullName evidence="4">Uncharacterized protein</fullName>
    </submittedName>
</protein>
<dbReference type="PANTHER" id="PTHR46958:SF1">
    <property type="entry name" value="B-CELL RECEPTOR CD22"/>
    <property type="match status" value="1"/>
</dbReference>
<dbReference type="Pfam" id="PF00092">
    <property type="entry name" value="VWA"/>
    <property type="match status" value="1"/>
</dbReference>
<evidence type="ECO:0000259" key="2">
    <source>
        <dbReference type="PROSITE" id="PS50234"/>
    </source>
</evidence>
<feature type="region of interest" description="Disordered" evidence="1">
    <location>
        <begin position="172"/>
        <end position="248"/>
    </location>
</feature>
<proteinExistence type="predicted"/>
<dbReference type="SMART" id="SM00327">
    <property type="entry name" value="VWA"/>
    <property type="match status" value="1"/>
</dbReference>
<feature type="region of interest" description="Disordered" evidence="1">
    <location>
        <begin position="513"/>
        <end position="533"/>
    </location>
</feature>
<reference evidence="4" key="1">
    <citation type="submission" date="2018-11" db="EMBL/GenBank/DDBJ databases">
        <authorList>
            <person name="Alioto T."/>
            <person name="Alioto T."/>
        </authorList>
    </citation>
    <scope>NUCLEOTIDE SEQUENCE</scope>
</reference>
<dbReference type="GO" id="GO:0005769">
    <property type="term" value="C:early endosome"/>
    <property type="evidence" value="ECO:0007669"/>
    <property type="project" value="TreeGrafter"/>
</dbReference>